<organism evidence="2 3">
    <name type="scientific">Virgibacillus oceani</name>
    <dbReference type="NCBI Taxonomy" id="1479511"/>
    <lineage>
        <taxon>Bacteria</taxon>
        <taxon>Bacillati</taxon>
        <taxon>Bacillota</taxon>
        <taxon>Bacilli</taxon>
        <taxon>Bacillales</taxon>
        <taxon>Bacillaceae</taxon>
        <taxon>Virgibacillus</taxon>
    </lineage>
</organism>
<comment type="caution">
    <text evidence="2">The sequence shown here is derived from an EMBL/GenBank/DDBJ whole genome shotgun (WGS) entry which is preliminary data.</text>
</comment>
<feature type="domain" description="Calcineurin-like phosphoesterase" evidence="1">
    <location>
        <begin position="46"/>
        <end position="203"/>
    </location>
</feature>
<gene>
    <name evidence="2" type="ORF">GCM10011398_05910</name>
</gene>
<keyword evidence="3" id="KW-1185">Reference proteome</keyword>
<dbReference type="PANTHER" id="PTHR31302:SF32">
    <property type="entry name" value="PHOSPHOESTERASE"/>
    <property type="match status" value="1"/>
</dbReference>
<accession>A0A917LYA4</accession>
<protein>
    <submittedName>
        <fullName evidence="2">Metallophosphoesterase</fullName>
    </submittedName>
</protein>
<dbReference type="InterPro" id="IPR029052">
    <property type="entry name" value="Metallo-depent_PP-like"/>
</dbReference>
<name>A0A917LYA4_9BACI</name>
<dbReference type="GO" id="GO:0008758">
    <property type="term" value="F:UDP-2,3-diacylglucosamine hydrolase activity"/>
    <property type="evidence" value="ECO:0007669"/>
    <property type="project" value="TreeGrafter"/>
</dbReference>
<dbReference type="Gene3D" id="3.60.21.10">
    <property type="match status" value="1"/>
</dbReference>
<evidence type="ECO:0000313" key="2">
    <source>
        <dbReference type="EMBL" id="GGG65086.1"/>
    </source>
</evidence>
<dbReference type="InterPro" id="IPR004843">
    <property type="entry name" value="Calcineurin-like_PHP"/>
</dbReference>
<dbReference type="GO" id="GO:0016020">
    <property type="term" value="C:membrane"/>
    <property type="evidence" value="ECO:0007669"/>
    <property type="project" value="GOC"/>
</dbReference>
<dbReference type="Pfam" id="PF00149">
    <property type="entry name" value="Metallophos"/>
    <property type="match status" value="1"/>
</dbReference>
<dbReference type="GO" id="GO:0009245">
    <property type="term" value="P:lipid A biosynthetic process"/>
    <property type="evidence" value="ECO:0007669"/>
    <property type="project" value="TreeGrafter"/>
</dbReference>
<dbReference type="SUPFAM" id="SSF56300">
    <property type="entry name" value="Metallo-dependent phosphatases"/>
    <property type="match status" value="1"/>
</dbReference>
<dbReference type="EMBL" id="BMFR01000001">
    <property type="protein sequence ID" value="GGG65086.1"/>
    <property type="molecule type" value="Genomic_DNA"/>
</dbReference>
<evidence type="ECO:0000259" key="1">
    <source>
        <dbReference type="Pfam" id="PF00149"/>
    </source>
</evidence>
<sequence length="257" mass="29315">MIYLLILAICIVLFILYMIYKAHHDMIDFLTIADCKLPEGFHDFQVFFISDIHRRKINENTLQSIEEKIDIVIIGGDLTEKGVPIKRTENNINRLKQWNKPIFFVWGNNDYEAVPEKIYNLLLRENIVILANSNKDIIADNGDILSLIGLDCCKYKEAHLDLALQGAKGSYNLLLTHAPSAFFDLNLDEQRLVHTVLAGHTHGGQIRILGFGLYRPGGFQIYRGINVLISEGYGYTRLPFRLGTKAECHVITLKRTV</sequence>
<evidence type="ECO:0000313" key="3">
    <source>
        <dbReference type="Proteomes" id="UP000622860"/>
    </source>
</evidence>
<reference evidence="2" key="1">
    <citation type="journal article" date="2014" name="Int. J. Syst. Evol. Microbiol.">
        <title>Complete genome sequence of Corynebacterium casei LMG S-19264T (=DSM 44701T), isolated from a smear-ripened cheese.</title>
        <authorList>
            <consortium name="US DOE Joint Genome Institute (JGI-PGF)"/>
            <person name="Walter F."/>
            <person name="Albersmeier A."/>
            <person name="Kalinowski J."/>
            <person name="Ruckert C."/>
        </authorList>
    </citation>
    <scope>NUCLEOTIDE SEQUENCE</scope>
    <source>
        <strain evidence="2">CGMCC 1.12754</strain>
    </source>
</reference>
<dbReference type="Proteomes" id="UP000622860">
    <property type="component" value="Unassembled WGS sequence"/>
</dbReference>
<proteinExistence type="predicted"/>
<dbReference type="InterPro" id="IPR051158">
    <property type="entry name" value="Metallophosphoesterase_sf"/>
</dbReference>
<dbReference type="PANTHER" id="PTHR31302">
    <property type="entry name" value="TRANSMEMBRANE PROTEIN WITH METALLOPHOSPHOESTERASE DOMAIN-RELATED"/>
    <property type="match status" value="1"/>
</dbReference>
<dbReference type="AlphaFoldDB" id="A0A917LYA4"/>
<reference evidence="2" key="2">
    <citation type="submission" date="2020-09" db="EMBL/GenBank/DDBJ databases">
        <authorList>
            <person name="Sun Q."/>
            <person name="Zhou Y."/>
        </authorList>
    </citation>
    <scope>NUCLEOTIDE SEQUENCE</scope>
    <source>
        <strain evidence="2">CGMCC 1.12754</strain>
    </source>
</reference>